<gene>
    <name evidence="1" type="ORF">AS026_19870</name>
</gene>
<dbReference type="AlphaFoldDB" id="A0A109J6Y8"/>
<evidence type="ECO:0000313" key="2">
    <source>
        <dbReference type="Proteomes" id="UP000068164"/>
    </source>
</evidence>
<dbReference type="GO" id="GO:0047869">
    <property type="term" value="F:dimethylpropiothetin dethiomethylase activity"/>
    <property type="evidence" value="ECO:0007669"/>
    <property type="project" value="InterPro"/>
</dbReference>
<dbReference type="RefSeq" id="WP_007539428.1">
    <property type="nucleotide sequence ID" value="NZ_LNCD01000128.1"/>
</dbReference>
<accession>A0A109J6Y8</accession>
<reference evidence="1 2" key="1">
    <citation type="submission" date="2015-11" db="EMBL/GenBank/DDBJ databases">
        <title>Draft Genome Sequence of the Strain BR 10423 (Rhizobium sp.) isolated from nodules of Mimosa pudica.</title>
        <authorList>
            <person name="Barauna A.C."/>
            <person name="Zilli J.E."/>
            <person name="Simoes-Araujo J.L."/>
            <person name="Reis V.M."/>
            <person name="James E.K."/>
            <person name="Reis F.B.Jr."/>
            <person name="Rouws L.F."/>
            <person name="Passos S.R."/>
            <person name="Gois S.R."/>
        </authorList>
    </citation>
    <scope>NUCLEOTIDE SEQUENCE [LARGE SCALE GENOMIC DNA]</scope>
    <source>
        <strain evidence="1 2">BR10423</strain>
    </source>
</reference>
<evidence type="ECO:0000313" key="1">
    <source>
        <dbReference type="EMBL" id="KWV43455.1"/>
    </source>
</evidence>
<dbReference type="Proteomes" id="UP000068164">
    <property type="component" value="Unassembled WGS sequence"/>
</dbReference>
<proteinExistence type="predicted"/>
<dbReference type="Gene3D" id="2.60.120.10">
    <property type="entry name" value="Jelly Rolls"/>
    <property type="match status" value="1"/>
</dbReference>
<name>A0A109J6Y8_9HYPH</name>
<dbReference type="InterPro" id="IPR014710">
    <property type="entry name" value="RmlC-like_jellyroll"/>
</dbReference>
<dbReference type="OrthoDB" id="8371468at2"/>
<protein>
    <submittedName>
        <fullName evidence="1">Uncharacterized protein</fullName>
    </submittedName>
</protein>
<dbReference type="Pfam" id="PF16867">
    <property type="entry name" value="DMSP_lyase"/>
    <property type="match status" value="1"/>
</dbReference>
<dbReference type="EMBL" id="LNCD01000128">
    <property type="protein sequence ID" value="KWV43455.1"/>
    <property type="molecule type" value="Genomic_DNA"/>
</dbReference>
<sequence length="234" mass="25397">MAGISASGKLGDDLLIEDRHLLDGTPRRKWDSARPAELQAIILALGDILLAEPVPLMAKFTAGKIINLLGARGAATVESCTSDELSCLQQIKALLAEASATSPSYKSLTDGLLAVVDRVDWFKRRAGAFASVNFEQSHSQGILLGPGALEHRLDVVLGLTFLGPYTRFPDHMQKQARVFLPLSIGEFRFGEEEWKSAGVGDVLFNPASSTCAMRCTQKSLLVLWCHLEGQRHTP</sequence>
<keyword evidence="2" id="KW-1185">Reference proteome</keyword>
<organism evidence="1 2">
    <name type="scientific">Rhizobium altiplani</name>
    <dbReference type="NCBI Taxonomy" id="1864509"/>
    <lineage>
        <taxon>Bacteria</taxon>
        <taxon>Pseudomonadati</taxon>
        <taxon>Pseudomonadota</taxon>
        <taxon>Alphaproteobacteria</taxon>
        <taxon>Hyphomicrobiales</taxon>
        <taxon>Rhizobiaceae</taxon>
        <taxon>Rhizobium/Agrobacterium group</taxon>
        <taxon>Rhizobium</taxon>
    </lineage>
</organism>
<dbReference type="InterPro" id="IPR031723">
    <property type="entry name" value="DMSP_lyase"/>
</dbReference>
<comment type="caution">
    <text evidence="1">The sequence shown here is derived from an EMBL/GenBank/DDBJ whole genome shotgun (WGS) entry which is preliminary data.</text>
</comment>